<dbReference type="Gene3D" id="3.30.565.10">
    <property type="entry name" value="Histidine kinase-like ATPase, C-terminal domain"/>
    <property type="match status" value="1"/>
</dbReference>
<organism evidence="4 5">
    <name type="scientific">Streptosporangium subroseum</name>
    <dbReference type="NCBI Taxonomy" id="106412"/>
    <lineage>
        <taxon>Bacteria</taxon>
        <taxon>Bacillati</taxon>
        <taxon>Actinomycetota</taxon>
        <taxon>Actinomycetes</taxon>
        <taxon>Streptosporangiales</taxon>
        <taxon>Streptosporangiaceae</taxon>
        <taxon>Streptosporangium</taxon>
    </lineage>
</organism>
<dbReference type="CDD" id="cd16917">
    <property type="entry name" value="HATPase_UhpB-NarQ-NarX-like"/>
    <property type="match status" value="1"/>
</dbReference>
<keyword evidence="5" id="KW-1185">Reference proteome</keyword>
<dbReference type="GO" id="GO:0000160">
    <property type="term" value="P:phosphorelay signal transduction system"/>
    <property type="evidence" value="ECO:0007669"/>
    <property type="project" value="UniProtKB-KW"/>
</dbReference>
<keyword evidence="1" id="KW-0808">Transferase</keyword>
<evidence type="ECO:0000313" key="5">
    <source>
        <dbReference type="Proteomes" id="UP000198282"/>
    </source>
</evidence>
<reference evidence="4 5" key="1">
    <citation type="submission" date="2017-06" db="EMBL/GenBank/DDBJ databases">
        <authorList>
            <person name="Kim H.J."/>
            <person name="Triplett B.A."/>
        </authorList>
    </citation>
    <scope>NUCLEOTIDE SEQUENCE [LARGE SCALE GENOMIC DNA]</scope>
    <source>
        <strain evidence="4 5">CGMCC 4.2132</strain>
    </source>
</reference>
<proteinExistence type="predicted"/>
<dbReference type="SUPFAM" id="SSF55874">
    <property type="entry name" value="ATPase domain of HSP90 chaperone/DNA topoisomerase II/histidine kinase"/>
    <property type="match status" value="1"/>
</dbReference>
<dbReference type="EMBL" id="FZOD01000001">
    <property type="protein sequence ID" value="SNR90596.1"/>
    <property type="molecule type" value="Genomic_DNA"/>
</dbReference>
<evidence type="ECO:0000256" key="1">
    <source>
        <dbReference type="ARBA" id="ARBA00022679"/>
    </source>
</evidence>
<evidence type="ECO:0000256" key="2">
    <source>
        <dbReference type="ARBA" id="ARBA00022777"/>
    </source>
</evidence>
<sequence>MSEELRLHEGRSLAQALEEHLAEWAERTGIAVEIWALPAHDVSPGTARAVLATLGEALANVESHSGARVVSVAVTLGPSGLRMTVSDDGVGFIGPLTGRGVTAMRTHFAEVGGTLSINGVLGEGTTVTGAVPHRG</sequence>
<name>A0A239A4K6_9ACTN</name>
<protein>
    <submittedName>
        <fullName evidence="4">Two-component system, NarL family, nitrate/nitrite sensor histidine kinase NarX</fullName>
    </submittedName>
</protein>
<dbReference type="GO" id="GO:0016301">
    <property type="term" value="F:kinase activity"/>
    <property type="evidence" value="ECO:0007669"/>
    <property type="project" value="UniProtKB-KW"/>
</dbReference>
<dbReference type="InterPro" id="IPR036890">
    <property type="entry name" value="HATPase_C_sf"/>
</dbReference>
<keyword evidence="3" id="KW-0902">Two-component regulatory system</keyword>
<accession>A0A239A4K6</accession>
<dbReference type="OrthoDB" id="3542368at2"/>
<keyword evidence="2 4" id="KW-0418">Kinase</keyword>
<dbReference type="InterPro" id="IPR050482">
    <property type="entry name" value="Sensor_HK_TwoCompSys"/>
</dbReference>
<dbReference type="AlphaFoldDB" id="A0A239A4K6"/>
<dbReference type="Proteomes" id="UP000198282">
    <property type="component" value="Unassembled WGS sequence"/>
</dbReference>
<gene>
    <name evidence="4" type="ORF">SAMN05216276_1001127</name>
</gene>
<dbReference type="RefSeq" id="WP_089205143.1">
    <property type="nucleotide sequence ID" value="NZ_FZOD01000001.1"/>
</dbReference>
<dbReference type="PANTHER" id="PTHR24421">
    <property type="entry name" value="NITRATE/NITRITE SENSOR PROTEIN NARX-RELATED"/>
    <property type="match status" value="1"/>
</dbReference>
<evidence type="ECO:0000313" key="4">
    <source>
        <dbReference type="EMBL" id="SNR90596.1"/>
    </source>
</evidence>
<evidence type="ECO:0000256" key="3">
    <source>
        <dbReference type="ARBA" id="ARBA00023012"/>
    </source>
</evidence>